<gene>
    <name evidence="4" type="ORF">DZC73_22215</name>
</gene>
<dbReference type="AlphaFoldDB" id="A0A3N7HLD4"/>
<dbReference type="InterPro" id="IPR011009">
    <property type="entry name" value="Kinase-like_dom_sf"/>
</dbReference>
<keyword evidence="5" id="KW-1185">Reference proteome</keyword>
<protein>
    <submittedName>
        <fullName evidence="4">Aminoglycoside phosphotransferase</fullName>
    </submittedName>
</protein>
<accession>A0A3N7HLD4</accession>
<reference evidence="4 5" key="1">
    <citation type="submission" date="2018-08" db="EMBL/GenBank/DDBJ databases">
        <authorList>
            <person name="Khan S.A."/>
            <person name="Jeon C.O."/>
            <person name="Chun B.H."/>
            <person name="Jeong S.E."/>
        </authorList>
    </citation>
    <scope>NUCLEOTIDE SEQUENCE [LARGE SCALE GENOMIC DNA]</scope>
    <source>
        <strain evidence="4 5">S-16</strain>
    </source>
</reference>
<dbReference type="PANTHER" id="PTHR33540:SF1">
    <property type="entry name" value="N-ACETYLMURAMATE_N-ACETYLGLUCOSAMINE KINASE"/>
    <property type="match status" value="1"/>
</dbReference>
<dbReference type="EMBL" id="QUSW01000007">
    <property type="protein sequence ID" value="RQP22373.1"/>
    <property type="molecule type" value="Genomic_DNA"/>
</dbReference>
<evidence type="ECO:0000313" key="5">
    <source>
        <dbReference type="Proteomes" id="UP000267464"/>
    </source>
</evidence>
<sequence length="356" mass="40546">MNTQTPQAPEPAVHWADESRHQLFDAWLAKIAPRHGLQAITLQPASADASFRRYLRIAGQGGSFIIMDAPPPHEDVRPFVRIAGLLLDAGLHAPQVLEQDDEHGFLLLSDLGNRLYLGELQAAVKAGDSKTIATLMHDATTALVTWQLKGDASGLPPYDDALLRREMQLFPDWLVEREFGQTWTDEQKSQWQGVTDLLVKSALAQPTVAVHRDYMPRNLMVCDVNPGILDFQDAVRGPITYDVASMLRDAFISWDEEQEIDWAVRYWELAKKAGLPVPEDFGDFWRQIEWMGLQRHLKVLGIFCRLKHRDHKPKYAEDLPRFFRYAHRVGIRYNGLGPLARLIEPLMGETRTDAFY</sequence>
<dbReference type="Proteomes" id="UP000267464">
    <property type="component" value="Unassembled WGS sequence"/>
</dbReference>
<keyword evidence="1" id="KW-0547">Nucleotide-binding</keyword>
<dbReference type="Gene3D" id="3.30.200.20">
    <property type="entry name" value="Phosphorylase Kinase, domain 1"/>
    <property type="match status" value="1"/>
</dbReference>
<dbReference type="GO" id="GO:0005524">
    <property type="term" value="F:ATP binding"/>
    <property type="evidence" value="ECO:0007669"/>
    <property type="project" value="UniProtKB-KW"/>
</dbReference>
<comment type="caution">
    <text evidence="4">The sequence shown here is derived from an EMBL/GenBank/DDBJ whole genome shotgun (WGS) entry which is preliminary data.</text>
</comment>
<organism evidence="4 5">
    <name type="scientific">Piscinibacter terrae</name>
    <dbReference type="NCBI Taxonomy" id="2496871"/>
    <lineage>
        <taxon>Bacteria</taxon>
        <taxon>Pseudomonadati</taxon>
        <taxon>Pseudomonadota</taxon>
        <taxon>Betaproteobacteria</taxon>
        <taxon>Burkholderiales</taxon>
        <taxon>Sphaerotilaceae</taxon>
        <taxon>Piscinibacter</taxon>
    </lineage>
</organism>
<keyword evidence="4" id="KW-0808">Transferase</keyword>
<dbReference type="Pfam" id="PF01636">
    <property type="entry name" value="APH"/>
    <property type="match status" value="1"/>
</dbReference>
<feature type="domain" description="Aminoglycoside phosphotransferase" evidence="3">
    <location>
        <begin position="41"/>
        <end position="268"/>
    </location>
</feature>
<evidence type="ECO:0000313" key="4">
    <source>
        <dbReference type="EMBL" id="RQP22373.1"/>
    </source>
</evidence>
<reference evidence="4 5" key="2">
    <citation type="submission" date="2018-12" db="EMBL/GenBank/DDBJ databases">
        <title>Rhizobacter gummiphilus sp. nov., a rubber-degrading bacterium isolated from the soil of a botanical garden in Japan.</title>
        <authorList>
            <person name="Shunsuke S.S."/>
        </authorList>
    </citation>
    <scope>NUCLEOTIDE SEQUENCE [LARGE SCALE GENOMIC DNA]</scope>
    <source>
        <strain evidence="4 5">S-16</strain>
    </source>
</reference>
<dbReference type="InterPro" id="IPR002575">
    <property type="entry name" value="Aminoglycoside_PTrfase"/>
</dbReference>
<dbReference type="RefSeq" id="WP_124542590.1">
    <property type="nucleotide sequence ID" value="NZ_QUSW01000007.1"/>
</dbReference>
<keyword evidence="2" id="KW-0067">ATP-binding</keyword>
<evidence type="ECO:0000259" key="3">
    <source>
        <dbReference type="Pfam" id="PF01636"/>
    </source>
</evidence>
<dbReference type="OrthoDB" id="9809275at2"/>
<evidence type="ECO:0000256" key="2">
    <source>
        <dbReference type="ARBA" id="ARBA00022840"/>
    </source>
</evidence>
<dbReference type="SUPFAM" id="SSF56112">
    <property type="entry name" value="Protein kinase-like (PK-like)"/>
    <property type="match status" value="1"/>
</dbReference>
<evidence type="ECO:0000256" key="1">
    <source>
        <dbReference type="ARBA" id="ARBA00022741"/>
    </source>
</evidence>
<dbReference type="Gene3D" id="3.90.1200.10">
    <property type="match status" value="1"/>
</dbReference>
<proteinExistence type="predicted"/>
<name>A0A3N7HLD4_9BURK</name>
<dbReference type="GO" id="GO:0016740">
    <property type="term" value="F:transferase activity"/>
    <property type="evidence" value="ECO:0007669"/>
    <property type="project" value="UniProtKB-KW"/>
</dbReference>
<dbReference type="PANTHER" id="PTHR33540">
    <property type="entry name" value="TRNA THREONYLCARBAMOYLADENOSINE BIOSYNTHESIS PROTEIN TSAE"/>
    <property type="match status" value="1"/>
</dbReference>